<dbReference type="AlphaFoldDB" id="A0AA37NLP5"/>
<organism evidence="1 2">
    <name type="scientific">Alistipes finegoldii</name>
    <dbReference type="NCBI Taxonomy" id="214856"/>
    <lineage>
        <taxon>Bacteria</taxon>
        <taxon>Pseudomonadati</taxon>
        <taxon>Bacteroidota</taxon>
        <taxon>Bacteroidia</taxon>
        <taxon>Bacteroidales</taxon>
        <taxon>Rikenellaceae</taxon>
        <taxon>Alistipes</taxon>
    </lineage>
</organism>
<protein>
    <submittedName>
        <fullName evidence="1">Uncharacterized protein</fullName>
    </submittedName>
</protein>
<evidence type="ECO:0000313" key="2">
    <source>
        <dbReference type="Proteomes" id="UP001055105"/>
    </source>
</evidence>
<proteinExistence type="predicted"/>
<reference evidence="1" key="1">
    <citation type="submission" date="2022-01" db="EMBL/GenBank/DDBJ databases">
        <title>Novel bile acid biosynthetic pathways are enriched in the microbiome of centenarians.</title>
        <authorList>
            <person name="Sato Y."/>
            <person name="Atarashi K."/>
            <person name="Plichta R.D."/>
            <person name="Arai Y."/>
            <person name="Sasajima S."/>
            <person name="Kearney M.S."/>
            <person name="Suda W."/>
            <person name="Takeshita K."/>
            <person name="Sasaki T."/>
            <person name="Okamoto S."/>
            <person name="Skelly N.A."/>
            <person name="Okamura Y."/>
            <person name="Vlamakis H."/>
            <person name="Li Y."/>
            <person name="Tanoue T."/>
            <person name="Takei H."/>
            <person name="Nittono H."/>
            <person name="Narushima S."/>
            <person name="Irie J."/>
            <person name="Itoh H."/>
            <person name="Moriya K."/>
            <person name="Sugiura Y."/>
            <person name="Suematsu M."/>
            <person name="Moritoki N."/>
            <person name="Shibata S."/>
            <person name="Littman R.D."/>
            <person name="Fischbach A.M."/>
            <person name="Uwamino Y."/>
            <person name="Inoue T."/>
            <person name="Honda A."/>
            <person name="Hattori M."/>
            <person name="Murai T."/>
            <person name="Xavier J.R."/>
            <person name="Hirose N."/>
            <person name="Honda K."/>
        </authorList>
    </citation>
    <scope>NUCLEOTIDE SEQUENCE</scope>
    <source>
        <strain evidence="1">CE91-St16</strain>
    </source>
</reference>
<name>A0AA37NLP5_9BACT</name>
<sequence>MISAVRFLPRDFCRWIFAVHSLPTAVAPHPSVSYAVGKAPVRPAHGVHSSCDPAWRGAASFVRRADSDSRVQFYSFKDTEKPCFSVFYAYI</sequence>
<dbReference type="EMBL" id="BQOL01000001">
    <property type="protein sequence ID" value="GKI17124.1"/>
    <property type="molecule type" value="Genomic_DNA"/>
</dbReference>
<evidence type="ECO:0000313" key="1">
    <source>
        <dbReference type="EMBL" id="GKI17124.1"/>
    </source>
</evidence>
<gene>
    <name evidence="1" type="ORF">CE91St16_00320</name>
</gene>
<dbReference type="Proteomes" id="UP001055105">
    <property type="component" value="Unassembled WGS sequence"/>
</dbReference>
<comment type="caution">
    <text evidence="1">The sequence shown here is derived from an EMBL/GenBank/DDBJ whole genome shotgun (WGS) entry which is preliminary data.</text>
</comment>
<accession>A0AA37NLP5</accession>